<dbReference type="CDD" id="cd02258">
    <property type="entry name" value="Peptidase_C25_N"/>
    <property type="match status" value="1"/>
</dbReference>
<dbReference type="RefSeq" id="WP_157584900.1">
    <property type="nucleotide sequence ID" value="NZ_WPIN01000004.1"/>
</dbReference>
<dbReference type="Proteomes" id="UP000436006">
    <property type="component" value="Unassembled WGS sequence"/>
</dbReference>
<reference evidence="2 3" key="1">
    <citation type="submission" date="2019-12" db="EMBL/GenBank/DDBJ databases">
        <title>Spirosoma sp. HMF4905 genome sequencing and assembly.</title>
        <authorList>
            <person name="Kang H."/>
            <person name="Cha I."/>
            <person name="Kim H."/>
            <person name="Joh K."/>
        </authorList>
    </citation>
    <scope>NUCLEOTIDE SEQUENCE [LARGE SCALE GENOMIC DNA]</scope>
    <source>
        <strain evidence="2 3">HMF4905</strain>
    </source>
</reference>
<protein>
    <recommendedName>
        <fullName evidence="1">Gingipain domain-containing protein</fullName>
    </recommendedName>
</protein>
<dbReference type="Pfam" id="PF01364">
    <property type="entry name" value="Peptidase_C25"/>
    <property type="match status" value="1"/>
</dbReference>
<dbReference type="EMBL" id="WPIN01000004">
    <property type="protein sequence ID" value="MVM30646.1"/>
    <property type="molecule type" value="Genomic_DNA"/>
</dbReference>
<name>A0A7K1SAS5_9BACT</name>
<dbReference type="Gene3D" id="3.40.50.1460">
    <property type="match status" value="1"/>
</dbReference>
<keyword evidence="3" id="KW-1185">Reference proteome</keyword>
<dbReference type="InterPro" id="IPR001769">
    <property type="entry name" value="Gingipain"/>
</dbReference>
<organism evidence="2 3">
    <name type="scientific">Spirosoma arboris</name>
    <dbReference type="NCBI Taxonomy" id="2682092"/>
    <lineage>
        <taxon>Bacteria</taxon>
        <taxon>Pseudomonadati</taxon>
        <taxon>Bacteroidota</taxon>
        <taxon>Cytophagia</taxon>
        <taxon>Cytophagales</taxon>
        <taxon>Cytophagaceae</taxon>
        <taxon>Spirosoma</taxon>
    </lineage>
</organism>
<evidence type="ECO:0000259" key="1">
    <source>
        <dbReference type="Pfam" id="PF01364"/>
    </source>
</evidence>
<dbReference type="InterPro" id="IPR029030">
    <property type="entry name" value="Caspase-like_dom_sf"/>
</dbReference>
<gene>
    <name evidence="2" type="ORF">GO755_11445</name>
</gene>
<accession>A0A7K1SAS5</accession>
<dbReference type="SUPFAM" id="SSF52129">
    <property type="entry name" value="Caspase-like"/>
    <property type="match status" value="1"/>
</dbReference>
<evidence type="ECO:0000313" key="2">
    <source>
        <dbReference type="EMBL" id="MVM30646.1"/>
    </source>
</evidence>
<comment type="caution">
    <text evidence="2">The sequence shown here is derived from an EMBL/GenBank/DDBJ whole genome shotgun (WGS) entry which is preliminary data.</text>
</comment>
<dbReference type="GO" id="GO:0006508">
    <property type="term" value="P:proteolysis"/>
    <property type="evidence" value="ECO:0007669"/>
    <property type="project" value="InterPro"/>
</dbReference>
<dbReference type="GO" id="GO:0008234">
    <property type="term" value="F:cysteine-type peptidase activity"/>
    <property type="evidence" value="ECO:0007669"/>
    <property type="project" value="InterPro"/>
</dbReference>
<feature type="domain" description="Gingipain" evidence="1">
    <location>
        <begin position="387"/>
        <end position="735"/>
    </location>
</feature>
<evidence type="ECO:0000313" key="3">
    <source>
        <dbReference type="Proteomes" id="UP000436006"/>
    </source>
</evidence>
<proteinExistence type="predicted"/>
<sequence length="1077" mass="120488">MLFLLQFLLIYSSLAQLRYGNEWIVPSQSYAKISITENGIYRISYAELVSAGFAVDTVNPQNLQLFHHGRELAIEVVGEADGRFDSADFIEFYAEKNKGEQDSLVYYHASRANPYHSLFSDETFYFLTIGQTPGKRILTYPFKPTNQALEKYHLEEQLTVYSDQYSFNNSIGLVPSVQQSYFEEGEGWTGKYITSDTVARFSLKFKNRVNTDELQPILEFQVNGRSLNDHQLWYALDEKSPLDTVVVGAFSPRKITLSLAENAINNESVLLKTQTLKATNYDWYSMTYLKVVYPQSFPLDGQRSKYFNLRPNNLNQSVVQISDLSADHIVYIITDQYNLAKITSQTKQLVVPNTATQQRMFVSDEIKKVNATSIVDFPVLEPKGANYLIVTHSSLLESANQYAAYRLSAAGGSYKPLVIETKAIYEQFNFGERSPIAIRRFADFMLSGGTDKQLFLLGRGISFPDVLKISEADDLVPTFGYPGSDALLTMGLAGFPEFVQAISSGRINVTTNQQALNYLAKVKEFEQAVPDEWQKRILHLNGGHDKAEILYLKSLMEQLRPVAENQFMGAQVKTISKKTVTEVEAIDISKEVNEGVSMISYAGHGSSNTLDFNFGYCSAPTSNFHNKGKYPILFFNGCSVNNIFYKYDPLSTDWLITPDKGAIAVLASSFWSYPNSTQQYVYTFYQKLFTDSSSITLTLGKIQQLVNQSLSSQSGDLTLRSDMQQIILQGDPALHVFPLSKPDYVARSLFLQTRKSGTIIANDDSLTVNLILANVGKYLANQPVSIALRKIYTNNEVTSQKFSILVDAVHDTLFFPIKKELSVRRIEITIDSDSTIDELNEANNQLAIDLADWPEIQKSSVYPINALPDQLNPILSVTIDNRVIKNGDYVSANPIIQIGLTDENQLSIGDLANMQAYLKQCDSCPFVALKPQSGSAISSVSLMATYPLVQLAAGTYELLAMGRDAAGNSSGNPYDITFKVIDESTPIQWKAYPNPSNEVVQISFTLTGKIVPKTAKLQIFNSIGVLVDSYFVTPFIGENTVYWENLRLQPAGLYHGSLEITWEDGRLETVRGKLVKR</sequence>
<dbReference type="AlphaFoldDB" id="A0A7K1SAS5"/>